<evidence type="ECO:0000256" key="2">
    <source>
        <dbReference type="ARBA" id="ARBA00022448"/>
    </source>
</evidence>
<evidence type="ECO:0000256" key="7">
    <source>
        <dbReference type="ARBA" id="ARBA00023136"/>
    </source>
</evidence>
<dbReference type="GO" id="GO:0042626">
    <property type="term" value="F:ATPase-coupled transmembrane transporter activity"/>
    <property type="evidence" value="ECO:0000318"/>
    <property type="project" value="GO_Central"/>
</dbReference>
<dbReference type="GO" id="GO:0055085">
    <property type="term" value="P:transmembrane transport"/>
    <property type="evidence" value="ECO:0000318"/>
    <property type="project" value="GO_Central"/>
</dbReference>
<dbReference type="GO" id="GO:0140359">
    <property type="term" value="F:ABC-type transporter activity"/>
    <property type="evidence" value="ECO:0007669"/>
    <property type="project" value="InterPro"/>
</dbReference>
<comment type="subcellular location">
    <subcellularLocation>
        <location evidence="1">Membrane</location>
        <topology evidence="1">Multi-pass membrane protein</topology>
    </subcellularLocation>
</comment>
<dbReference type="InterPro" id="IPR013525">
    <property type="entry name" value="ABC2_TM"/>
</dbReference>
<evidence type="ECO:0000256" key="9">
    <source>
        <dbReference type="SAM" id="Phobius"/>
    </source>
</evidence>
<sequence>MSRVVDDDSASSSPTLLPYFSSSNNHHTMDLEANGGSGGGSGGGGGSSGRRVSFSPTLGQLLKRVGDVRREGTGDETPVHHTLAMSPETRALPFVLRFSELTYNVKIQRKLRIPGVATGEQFPGGVFSRTKTLLNDISGEARDGEVMAVLGASGSGKSTLIDALANRIARGSLKGKITLNGEPLESRLLKVISAYVMQDDLLFPMLTVEETLMFSAEFRLPRTLSKSKKAARVQQLIDQLGLRNAAKTIIGDEGHRGVSGGERRRVSIGIDIIHDPIILFLDEPTSGLDSTSAFMVVKVLQRIAQSGSIVVMSIHQPSYRIMGLLDRLLFLSKGQTVYSGSPSDLPGYFGEFGTPIPENENKTEFALDLIRELEGSQGGTKALVEFHKGWQMKNRSALPNIEGAPLDSRGGLSLKEAISASISRGKLVSGATNTDASPASMVPTFANPFWNEIITLSKRSVMNSRRTPELIGIRLGAVLVTGFILATMFWQLDNSPKGVQERLGFFAFAMSTTFYTCADALPVFIQERYIFMRETNYNAYRRSSYVLSHALTALPSLAFLSLAFAATTFWAVGLDGGASGFFFYFGIIFASFWAGNSFVSFLSGVVPHVMLGYVIVVAILAYFLLFSGFFINRDRIPDYWIWFHYISLVKYPYEGVLQNEFQDPTKCFIRGVQIFDNTPLGAVPGAMKVRLLQTISGSLGMTITPSTCVTTGADILQQQGVTDLSKWGCLWVTVAWGFFFRILFYFALLLGSKNKRN</sequence>
<dbReference type="InterPro" id="IPR050352">
    <property type="entry name" value="ABCG_transporters"/>
</dbReference>
<organism evidence="11 12">
    <name type="scientific">Spinacia oleracea</name>
    <name type="common">Spinach</name>
    <dbReference type="NCBI Taxonomy" id="3562"/>
    <lineage>
        <taxon>Eukaryota</taxon>
        <taxon>Viridiplantae</taxon>
        <taxon>Streptophyta</taxon>
        <taxon>Embryophyta</taxon>
        <taxon>Tracheophyta</taxon>
        <taxon>Spermatophyta</taxon>
        <taxon>Magnoliopsida</taxon>
        <taxon>eudicotyledons</taxon>
        <taxon>Gunneridae</taxon>
        <taxon>Pentapetalae</taxon>
        <taxon>Caryophyllales</taxon>
        <taxon>Chenopodiaceae</taxon>
        <taxon>Chenopodioideae</taxon>
        <taxon>Anserineae</taxon>
        <taxon>Spinacia</taxon>
    </lineage>
</organism>
<dbReference type="InterPro" id="IPR003593">
    <property type="entry name" value="AAA+_ATPase"/>
</dbReference>
<dbReference type="SMART" id="SM00382">
    <property type="entry name" value="AAA"/>
    <property type="match status" value="1"/>
</dbReference>
<dbReference type="InterPro" id="IPR027417">
    <property type="entry name" value="P-loop_NTPase"/>
</dbReference>
<evidence type="ECO:0000256" key="4">
    <source>
        <dbReference type="ARBA" id="ARBA00022741"/>
    </source>
</evidence>
<evidence type="ECO:0000313" key="11">
    <source>
        <dbReference type="Proteomes" id="UP000813463"/>
    </source>
</evidence>
<evidence type="ECO:0000256" key="5">
    <source>
        <dbReference type="ARBA" id="ARBA00022840"/>
    </source>
</evidence>
<dbReference type="GO" id="GO:0005524">
    <property type="term" value="F:ATP binding"/>
    <property type="evidence" value="ECO:0007669"/>
    <property type="project" value="UniProtKB-KW"/>
</dbReference>
<dbReference type="PROSITE" id="PS50893">
    <property type="entry name" value="ABC_TRANSPORTER_2"/>
    <property type="match status" value="1"/>
</dbReference>
<feature type="region of interest" description="Disordered" evidence="8">
    <location>
        <begin position="1"/>
        <end position="53"/>
    </location>
</feature>
<feature type="transmembrane region" description="Helical" evidence="9">
    <location>
        <begin position="546"/>
        <end position="572"/>
    </location>
</feature>
<accession>A0A9R0JXF4</accession>
<keyword evidence="5" id="KW-0067">ATP-binding</keyword>
<dbReference type="Pfam" id="PF00005">
    <property type="entry name" value="ABC_tran"/>
    <property type="match status" value="1"/>
</dbReference>
<proteinExistence type="predicted"/>
<protein>
    <submittedName>
        <fullName evidence="12">ABC transporter G family member 6</fullName>
    </submittedName>
</protein>
<evidence type="ECO:0000256" key="8">
    <source>
        <dbReference type="SAM" id="MobiDB-lite"/>
    </source>
</evidence>
<keyword evidence="3 9" id="KW-0812">Transmembrane</keyword>
<feature type="domain" description="ABC transporter" evidence="10">
    <location>
        <begin position="111"/>
        <end position="358"/>
    </location>
</feature>
<evidence type="ECO:0000256" key="6">
    <source>
        <dbReference type="ARBA" id="ARBA00022989"/>
    </source>
</evidence>
<dbReference type="PROSITE" id="PS00211">
    <property type="entry name" value="ABC_TRANSPORTER_1"/>
    <property type="match status" value="1"/>
</dbReference>
<keyword evidence="2" id="KW-0813">Transport</keyword>
<dbReference type="GO" id="GO:0016887">
    <property type="term" value="F:ATP hydrolysis activity"/>
    <property type="evidence" value="ECO:0007669"/>
    <property type="project" value="InterPro"/>
</dbReference>
<dbReference type="KEGG" id="soe:110789645"/>
<dbReference type="Pfam" id="PF01061">
    <property type="entry name" value="ABC2_membrane"/>
    <property type="match status" value="1"/>
</dbReference>
<dbReference type="InterPro" id="IPR003439">
    <property type="entry name" value="ABC_transporter-like_ATP-bd"/>
</dbReference>
<reference evidence="11" key="1">
    <citation type="journal article" date="2021" name="Nat. Commun.">
        <title>Genomic analyses provide insights into spinach domestication and the genetic basis of agronomic traits.</title>
        <authorList>
            <person name="Cai X."/>
            <person name="Sun X."/>
            <person name="Xu C."/>
            <person name="Sun H."/>
            <person name="Wang X."/>
            <person name="Ge C."/>
            <person name="Zhang Z."/>
            <person name="Wang Q."/>
            <person name="Fei Z."/>
            <person name="Jiao C."/>
            <person name="Wang Q."/>
        </authorList>
    </citation>
    <scope>NUCLEOTIDE SEQUENCE [LARGE SCALE GENOMIC DNA]</scope>
    <source>
        <strain evidence="11">cv. Varoflay</strain>
    </source>
</reference>
<dbReference type="RefSeq" id="XP_021850035.2">
    <property type="nucleotide sequence ID" value="XM_021994343.2"/>
</dbReference>
<keyword evidence="4" id="KW-0547">Nucleotide-binding</keyword>
<feature type="transmembrane region" description="Helical" evidence="9">
    <location>
        <begin position="504"/>
        <end position="525"/>
    </location>
</feature>
<dbReference type="Gene3D" id="3.40.50.300">
    <property type="entry name" value="P-loop containing nucleotide triphosphate hydrolases"/>
    <property type="match status" value="1"/>
</dbReference>
<dbReference type="GeneID" id="110789645"/>
<dbReference type="GO" id="GO:0016020">
    <property type="term" value="C:membrane"/>
    <property type="evidence" value="ECO:0000318"/>
    <property type="project" value="GO_Central"/>
</dbReference>
<dbReference type="Proteomes" id="UP000813463">
    <property type="component" value="Chromosome 1"/>
</dbReference>
<reference evidence="12" key="2">
    <citation type="submission" date="2025-08" db="UniProtKB">
        <authorList>
            <consortium name="RefSeq"/>
        </authorList>
    </citation>
    <scope>IDENTIFICATION</scope>
    <source>
        <tissue evidence="12">Leaf</tissue>
    </source>
</reference>
<keyword evidence="7 9" id="KW-0472">Membrane</keyword>
<gene>
    <name evidence="12" type="primary">LOC110789645</name>
</gene>
<evidence type="ECO:0000313" key="12">
    <source>
        <dbReference type="RefSeq" id="XP_021850035.2"/>
    </source>
</evidence>
<keyword evidence="6 9" id="KW-1133">Transmembrane helix</keyword>
<evidence type="ECO:0000256" key="3">
    <source>
        <dbReference type="ARBA" id="ARBA00022692"/>
    </source>
</evidence>
<evidence type="ECO:0000256" key="1">
    <source>
        <dbReference type="ARBA" id="ARBA00004141"/>
    </source>
</evidence>
<evidence type="ECO:0000259" key="10">
    <source>
        <dbReference type="PROSITE" id="PS50893"/>
    </source>
</evidence>
<feature type="compositionally biased region" description="Gly residues" evidence="8">
    <location>
        <begin position="35"/>
        <end position="48"/>
    </location>
</feature>
<dbReference type="PANTHER" id="PTHR48041:SF11">
    <property type="entry name" value="ABC TRANSPORTER G FAMILY MEMBER 16"/>
    <property type="match status" value="1"/>
</dbReference>
<name>A0A9R0JXF4_SPIOL</name>
<feature type="transmembrane region" description="Helical" evidence="9">
    <location>
        <begin position="730"/>
        <end position="751"/>
    </location>
</feature>
<dbReference type="AlphaFoldDB" id="A0A9R0JXF4"/>
<dbReference type="Pfam" id="PF19055">
    <property type="entry name" value="ABC2_membrane_7"/>
    <property type="match status" value="1"/>
</dbReference>
<keyword evidence="11" id="KW-1185">Reference proteome</keyword>
<dbReference type="InterPro" id="IPR017871">
    <property type="entry name" value="ABC_transporter-like_CS"/>
</dbReference>
<dbReference type="PANTHER" id="PTHR48041">
    <property type="entry name" value="ABC TRANSPORTER G FAMILY MEMBER 28"/>
    <property type="match status" value="1"/>
</dbReference>
<feature type="transmembrane region" description="Helical" evidence="9">
    <location>
        <begin position="578"/>
        <end position="599"/>
    </location>
</feature>
<feature type="transmembrane region" description="Helical" evidence="9">
    <location>
        <begin position="471"/>
        <end position="492"/>
    </location>
</feature>
<feature type="transmembrane region" description="Helical" evidence="9">
    <location>
        <begin position="611"/>
        <end position="631"/>
    </location>
</feature>
<dbReference type="InterPro" id="IPR043926">
    <property type="entry name" value="ABCG_dom"/>
</dbReference>
<dbReference type="SUPFAM" id="SSF52540">
    <property type="entry name" value="P-loop containing nucleoside triphosphate hydrolases"/>
    <property type="match status" value="1"/>
</dbReference>